<feature type="region of interest" description="Disordered" evidence="1">
    <location>
        <begin position="1901"/>
        <end position="1922"/>
    </location>
</feature>
<dbReference type="GO" id="GO:0008361">
    <property type="term" value="P:regulation of cell size"/>
    <property type="evidence" value="ECO:0007669"/>
    <property type="project" value="TreeGrafter"/>
</dbReference>
<protein>
    <submittedName>
        <fullName evidence="5">Uncharacterized protein</fullName>
    </submittedName>
</protein>
<dbReference type="InterPro" id="IPR008936">
    <property type="entry name" value="Rho_GTPase_activation_prot"/>
</dbReference>
<organism evidence="5">
    <name type="scientific">Timema douglasi</name>
    <name type="common">Walking stick</name>
    <dbReference type="NCBI Taxonomy" id="61478"/>
    <lineage>
        <taxon>Eukaryota</taxon>
        <taxon>Metazoa</taxon>
        <taxon>Ecdysozoa</taxon>
        <taxon>Arthropoda</taxon>
        <taxon>Hexapoda</taxon>
        <taxon>Insecta</taxon>
        <taxon>Pterygota</taxon>
        <taxon>Neoptera</taxon>
        <taxon>Polyneoptera</taxon>
        <taxon>Phasmatodea</taxon>
        <taxon>Timematodea</taxon>
        <taxon>Timematoidea</taxon>
        <taxon>Timematidae</taxon>
        <taxon>Timema</taxon>
    </lineage>
</organism>
<proteinExistence type="predicted"/>
<dbReference type="Pfam" id="PF19518">
    <property type="entry name" value="RhoGAP_pG1_pG2"/>
    <property type="match status" value="3"/>
</dbReference>
<dbReference type="InterPro" id="IPR036517">
    <property type="entry name" value="FF_domain_sf"/>
</dbReference>
<evidence type="ECO:0000259" key="3">
    <source>
        <dbReference type="PROSITE" id="PS51852"/>
    </source>
</evidence>
<dbReference type="PROSITE" id="PS51853">
    <property type="entry name" value="PG2"/>
    <property type="match status" value="1"/>
</dbReference>
<feature type="compositionally biased region" description="Polar residues" evidence="1">
    <location>
        <begin position="1229"/>
        <end position="1238"/>
    </location>
</feature>
<feature type="region of interest" description="Disordered" evidence="1">
    <location>
        <begin position="1104"/>
        <end position="1240"/>
    </location>
</feature>
<dbReference type="SUPFAM" id="SSF48350">
    <property type="entry name" value="GTPase activation domain, GAP"/>
    <property type="match status" value="1"/>
</dbReference>
<dbReference type="InterPro" id="IPR000198">
    <property type="entry name" value="RhoGAP_dom"/>
</dbReference>
<dbReference type="Gene3D" id="1.10.555.10">
    <property type="entry name" value="Rho GTPase activation protein"/>
    <property type="match status" value="1"/>
</dbReference>
<dbReference type="InterPro" id="IPR039007">
    <property type="entry name" value="pG1"/>
</dbReference>
<feature type="domain" description="PG2 pseudoGTPase" evidence="4">
    <location>
        <begin position="519"/>
        <end position="676"/>
    </location>
</feature>
<dbReference type="PANTHER" id="PTHR46005:SF4">
    <property type="entry name" value="RHO GTPASE-ACTIVATING PROTEIN 190"/>
    <property type="match status" value="1"/>
</dbReference>
<feature type="compositionally biased region" description="Pro residues" evidence="1">
    <location>
        <begin position="1192"/>
        <end position="1201"/>
    </location>
</feature>
<dbReference type="PROSITE" id="PS51852">
    <property type="entry name" value="PG1"/>
    <property type="match status" value="1"/>
</dbReference>
<dbReference type="GO" id="GO:0005096">
    <property type="term" value="F:GTPase activator activity"/>
    <property type="evidence" value="ECO:0007669"/>
    <property type="project" value="TreeGrafter"/>
</dbReference>
<evidence type="ECO:0000259" key="2">
    <source>
        <dbReference type="PROSITE" id="PS50238"/>
    </source>
</evidence>
<sequence length="2199" mass="248114">MVAELLLEHADLFYHFKSIAPTGTITQDDIKEITDALQDDSRYKALDRLDQDRKLMLFQHLGFVHCPIREHCPAFPNCMDALIERILGTKAHRTTTTFWQDTTELLMEALLPDVHLEGGILQQIKLRRLLDVEYEQNMDAKPVRMEEMSKLIDSLRKKKAPGPDRIMAEMLLQTKVEISPLELLINECLAQVLSKGKYKDPQLAKSYQPICLLNICGKLQEKVLCDSILRHRERESEGLLQKQIRHPEMSRRESGKYSYNGMFPAIGMWAGLLRLRPSSWNHNSQWLLNSDNNQLNLVVLGIDGLSEELADEIRVQCDEDEYEIDCQLYSVDYRIIDGDKSNCPSEMRIDAAKRLRLPLDTYNVIIFKEKEIIVQADKCGTSSKEKKIGKVSIYRCFCVYSNPDGFEYVRDSLEKTLLSNLEQDDRLPFQGLPIVILFVVDLALDKDDMMRLGEEGQNLADSLQCPFIDVSTKENATGKRFNASLIAEALGQLIQSIHHRAGFLNVYQSVMDSSQPDIRIIMCMFCGDPYSVENILGPLLSHQCCFLSGDRSIILETFLGDSKRKVEVIISSFHGANAFREELVHGFILVYSTKRKASLATLKRCNMSKANWEELRVELILSSPVEQGDYVNTKAKQLTWTLQDALRKSIPVMKGDTKEKKSWEKFVQKELHRGPWRVPFKIASGKLRPPAFTLSKNDGSTTTSWEELVVLLMETLLPDDGVTEDTEEHQWLRERMENDEYVNEEVEPVSRVEVIRNIALMDKKKAHGPDEIKFEVLEKTADLIAPFLAGLLNECLAQGIIPNIWKQSEGAYIWAHRLTNVVPAKVIQGLQRNIPLRLTRGYQTVATDALCVALGEWLLDLLLRKKGGAVGIKKRNMEKVRRVCTTPDVTTSGEAEIALLEKWDRILGEVLRDPIYWKFLDQIALEVSDRAKTAYIDRLKEAQGRIRQGTDNDDHKEDERDTEAVTILAERSKHETRELDYNLTECPEEHRGCPCDPKARKGGRGDDKTVVNIHKEEGFYSAFSMNIPNLPIQILAVTDTGGANAFFSSDLSHLLITEGNATADRLQAHFMTSTSSCQQKTAFFTPFFKEVWEKKPEIEQAFHMEEPVNLDSGEGTLERPSRHPLPPPRHESYLIKTESNEGSGSEIYERLPTDGSFGDDINEPLSLSFPEDRRLMSPSDDSDIYSNVFPQPTTPPEPAPPDHQTSRQPKETVLPSGSHTSLDEIKSDGTGSQESMATRDSGWVDESVFLQRQDVDEEMWGTYRQHAFTTGRRHMPALKSRPQGSSQTLKQPGKLNLQEFSLVTETIARMNLGGKDVNMSKHSKPGFGNAPLATPENVDLGWTSPLYLRNRRGYSLVARRGEPHPTHHGRRFLRGESFFLGGATGHGGENHAQYCMATGPFVKRGFPQRRCCDQHAQYSRATGSFVKRGFPRWRGEGVQGGSVSKHSVAIRVLYYARWHVSVIRSHPATVKDALPNVYSSYDGDYAYTLVQDAVVNSKSKVRQRPYSDTDSDWSSLDGRQRTVESYCKVNRKQTPHKRIRKKRVIPVPTPRVPPTHPLGSLDAAGVLNFQGQEGGCETIDKVCSGTPSDISDVSDPETSQPGRYQKHSSKLKKKCLVKKPILNRGPPLIPSPPALKNSSQQGSALHQQMSSQFDDSMIEIISAAFALKETGRLRNFFVNDNSVAIMVEAFLIQFQSDAPLAPFSYEALISLMKRFVKSDKLDAARSLLELGIFNETNLLNAKYVDLGYATREAIRKTKGVSEKEILLFRQDCKTCLQKLCAKHFEHFPLIYKLTKAISFLDPAVAVLKSTRSDRLKSTLEIVLANNITGVAADLVDRQFNIQGRLEPASPSLVALTPFTAGDWVVGLRSAEVGGSCIWPFWYTLLKKSWAVQAHKLTYPQRVGGKRSGRDGAGQRGEPMGTPWELVEGSEIVQEEEMITRHAAAFAKSPTGQRLGGLLKVKEGEKSSRRKEKQKAKADEKQVKRRQKEEKLKKLADKEKEREKKKTKHKNKLTTIHQPVLQDFVQSDENSIPLLLEKCVKFIEEEGLDSEGIYRVPGNRAHVDLLFHKFEEDPGLNIRDLDIPVNAVATALKDFFSKRLPPLLTQDMMAELEDISGARRSNKQVSSSYLNLEVITDRSCRLLALRGLLKKLPVVNFDVLKFVFQHFVNGGNMDGKSDIRVMSFTANELSDYLIGACAQC</sequence>
<accession>A0A7R8VEY8</accession>
<feature type="domain" description="Rho-GAP" evidence="2">
    <location>
        <begin position="2018"/>
        <end position="2199"/>
    </location>
</feature>
<evidence type="ECO:0000256" key="1">
    <source>
        <dbReference type="SAM" id="MobiDB-lite"/>
    </source>
</evidence>
<dbReference type="CDD" id="cd22207">
    <property type="entry name" value="pseudoGTPaseD_p190RhoGAP"/>
    <property type="match status" value="1"/>
</dbReference>
<evidence type="ECO:0000259" key="4">
    <source>
        <dbReference type="PROSITE" id="PS51853"/>
    </source>
</evidence>
<dbReference type="PROSITE" id="PS50238">
    <property type="entry name" value="RHOGAP"/>
    <property type="match status" value="1"/>
</dbReference>
<feature type="compositionally biased region" description="Polar residues" evidence="1">
    <location>
        <begin position="1587"/>
        <end position="1602"/>
    </location>
</feature>
<dbReference type="InterPro" id="IPR045786">
    <property type="entry name" value="RhoGAP_pG1_pG2"/>
</dbReference>
<dbReference type="GO" id="GO:0005829">
    <property type="term" value="C:cytosol"/>
    <property type="evidence" value="ECO:0007669"/>
    <property type="project" value="TreeGrafter"/>
</dbReference>
<dbReference type="Gene3D" id="1.10.10.440">
    <property type="entry name" value="FF domain"/>
    <property type="match status" value="1"/>
</dbReference>
<name>A0A7R8VEY8_TIMDO</name>
<dbReference type="InterPro" id="IPR051978">
    <property type="entry name" value="Rho-GAP_domain"/>
</dbReference>
<feature type="domain" description="PG1 pseudoGTPase" evidence="3">
    <location>
        <begin position="289"/>
        <end position="502"/>
    </location>
</feature>
<dbReference type="EMBL" id="OA564890">
    <property type="protein sequence ID" value="CAD7195784.1"/>
    <property type="molecule type" value="Genomic_DNA"/>
</dbReference>
<dbReference type="PANTHER" id="PTHR46005">
    <property type="entry name" value="RHO GTPASE-ACTIVATING PROTEIN 190"/>
    <property type="match status" value="1"/>
</dbReference>
<feature type="region of interest" description="Disordered" evidence="1">
    <location>
        <begin position="1956"/>
        <end position="2010"/>
    </location>
</feature>
<feature type="compositionally biased region" description="Basic and acidic residues" evidence="1">
    <location>
        <begin position="1974"/>
        <end position="2003"/>
    </location>
</feature>
<dbReference type="SMART" id="SM00324">
    <property type="entry name" value="RhoGAP"/>
    <property type="match status" value="1"/>
</dbReference>
<reference evidence="5" key="1">
    <citation type="submission" date="2020-11" db="EMBL/GenBank/DDBJ databases">
        <authorList>
            <person name="Tran Van P."/>
        </authorList>
    </citation>
    <scope>NUCLEOTIDE SEQUENCE</scope>
</reference>
<gene>
    <name evidence="5" type="ORF">TDIB3V08_LOCUS2158</name>
</gene>
<dbReference type="InterPro" id="IPR039006">
    <property type="entry name" value="RhoGAP_pG2"/>
</dbReference>
<feature type="region of interest" description="Disordered" evidence="1">
    <location>
        <begin position="1587"/>
        <end position="1609"/>
    </location>
</feature>
<evidence type="ECO:0000313" key="5">
    <source>
        <dbReference type="EMBL" id="CAD7195784.1"/>
    </source>
</evidence>
<dbReference type="Pfam" id="PF00620">
    <property type="entry name" value="RhoGAP"/>
    <property type="match status" value="1"/>
</dbReference>
<dbReference type="GO" id="GO:0050770">
    <property type="term" value="P:regulation of axonogenesis"/>
    <property type="evidence" value="ECO:0007669"/>
    <property type="project" value="TreeGrafter"/>
</dbReference>
<dbReference type="GO" id="GO:0007266">
    <property type="term" value="P:Rho protein signal transduction"/>
    <property type="evidence" value="ECO:0007669"/>
    <property type="project" value="TreeGrafter"/>
</dbReference>